<accession>A0A9D2MXQ5</accession>
<dbReference type="Gene3D" id="3.40.50.300">
    <property type="entry name" value="P-loop containing nucleotide triphosphate hydrolases"/>
    <property type="match status" value="1"/>
</dbReference>
<evidence type="ECO:0000313" key="2">
    <source>
        <dbReference type="Proteomes" id="UP000826793"/>
    </source>
</evidence>
<dbReference type="Proteomes" id="UP000826793">
    <property type="component" value="Unassembled WGS sequence"/>
</dbReference>
<comment type="caution">
    <text evidence="1">The sequence shown here is derived from an EMBL/GenBank/DDBJ whole genome shotgun (WGS) entry which is preliminary data.</text>
</comment>
<name>A0A9D2MXQ5_9FIRM</name>
<reference evidence="1" key="2">
    <citation type="submission" date="2021-04" db="EMBL/GenBank/DDBJ databases">
        <authorList>
            <person name="Gilroy R."/>
        </authorList>
    </citation>
    <scope>NUCLEOTIDE SEQUENCE</scope>
    <source>
        <strain evidence="1">CHK185-1770</strain>
    </source>
</reference>
<dbReference type="SUPFAM" id="SSF52540">
    <property type="entry name" value="P-loop containing nucleoside triphosphate hydrolases"/>
    <property type="match status" value="1"/>
</dbReference>
<dbReference type="EMBL" id="DWXG01000074">
    <property type="protein sequence ID" value="HJB98662.1"/>
    <property type="molecule type" value="Genomic_DNA"/>
</dbReference>
<dbReference type="AlphaFoldDB" id="A0A9D2MXQ5"/>
<protein>
    <submittedName>
        <fullName evidence="1">ParA family protein</fullName>
    </submittedName>
</protein>
<sequence length="222" mass="24089">MREQQRITVICGHYGCGKTNLTLNLALEAAAAGEKVTVADLDIVNPYFRSSEYGGLLEGHGVRLIAPVFAGTTLDTPTLPPELYSLFEPESGRVFIDAGGDDAGVTALGGMHALLEEAGYDMLYVINRYRVLSQTPEEAAALLGEIQAASRLQATALVNNSHLGVETKRQDLLDALEFAKRTAELTGLPLLYSTAPDFSLQEGEALPEGFKLVKRYVKFLWE</sequence>
<proteinExistence type="predicted"/>
<reference evidence="1" key="1">
    <citation type="journal article" date="2021" name="PeerJ">
        <title>Extensive microbial diversity within the chicken gut microbiome revealed by metagenomics and culture.</title>
        <authorList>
            <person name="Gilroy R."/>
            <person name="Ravi A."/>
            <person name="Getino M."/>
            <person name="Pursley I."/>
            <person name="Horton D.L."/>
            <person name="Alikhan N.F."/>
            <person name="Baker D."/>
            <person name="Gharbi K."/>
            <person name="Hall N."/>
            <person name="Watson M."/>
            <person name="Adriaenssens E.M."/>
            <person name="Foster-Nyarko E."/>
            <person name="Jarju S."/>
            <person name="Secka A."/>
            <person name="Antonio M."/>
            <person name="Oren A."/>
            <person name="Chaudhuri R.R."/>
            <person name="La Ragione R."/>
            <person name="Hildebrand F."/>
            <person name="Pallen M.J."/>
        </authorList>
    </citation>
    <scope>NUCLEOTIDE SEQUENCE</scope>
    <source>
        <strain evidence="1">CHK185-1770</strain>
    </source>
</reference>
<organism evidence="1 2">
    <name type="scientific">Candidatus Acutalibacter pullicola</name>
    <dbReference type="NCBI Taxonomy" id="2838417"/>
    <lineage>
        <taxon>Bacteria</taxon>
        <taxon>Bacillati</taxon>
        <taxon>Bacillota</taxon>
        <taxon>Clostridia</taxon>
        <taxon>Eubacteriales</taxon>
        <taxon>Acutalibacteraceae</taxon>
        <taxon>Acutalibacter</taxon>
    </lineage>
</organism>
<gene>
    <name evidence="1" type="ORF">H9710_08800</name>
</gene>
<evidence type="ECO:0000313" key="1">
    <source>
        <dbReference type="EMBL" id="HJB98662.1"/>
    </source>
</evidence>
<dbReference type="InterPro" id="IPR027417">
    <property type="entry name" value="P-loop_NTPase"/>
</dbReference>